<dbReference type="PANTHER" id="PTHR12663">
    <property type="entry name" value="ANDROGEN INDUCED INHIBITOR OF PROLIFERATION AS3 / PDS5-RELATED"/>
    <property type="match status" value="1"/>
</dbReference>
<dbReference type="AlphaFoldDB" id="A0A103XEK5"/>
<keyword evidence="2" id="KW-0227">DNA damage</keyword>
<dbReference type="InterPro" id="IPR039776">
    <property type="entry name" value="Pds5"/>
</dbReference>
<keyword evidence="5" id="KW-0234">DNA repair</keyword>
<evidence type="ECO:0000256" key="4">
    <source>
        <dbReference type="ARBA" id="ARBA00023163"/>
    </source>
</evidence>
<dbReference type="CDD" id="cd11393">
    <property type="entry name" value="bHLH_AtbHLH_like"/>
    <property type="match status" value="1"/>
</dbReference>
<protein>
    <submittedName>
        <fullName evidence="7">Myc-type, basic helix-loop-helix (BHLH) domain-containing protein</fullName>
    </submittedName>
</protein>
<dbReference type="STRING" id="59895.A0A103XEK5"/>
<keyword evidence="6" id="KW-0539">Nucleus</keyword>
<dbReference type="InterPro" id="IPR036638">
    <property type="entry name" value="HLH_DNA-bd_sf"/>
</dbReference>
<evidence type="ECO:0000313" key="7">
    <source>
        <dbReference type="EMBL" id="KVH89308.1"/>
    </source>
</evidence>
<evidence type="ECO:0000256" key="2">
    <source>
        <dbReference type="ARBA" id="ARBA00022763"/>
    </source>
</evidence>
<accession>A0A103XEK5</accession>
<dbReference type="Pfam" id="PF20168">
    <property type="entry name" value="PDS5"/>
    <property type="match status" value="1"/>
</dbReference>
<dbReference type="SUPFAM" id="SSF47459">
    <property type="entry name" value="HLH, helix-loop-helix DNA-binding domain"/>
    <property type="match status" value="1"/>
</dbReference>
<evidence type="ECO:0000256" key="5">
    <source>
        <dbReference type="ARBA" id="ARBA00023204"/>
    </source>
</evidence>
<dbReference type="Gramene" id="KVH89308">
    <property type="protein sequence ID" value="KVH89308"/>
    <property type="gene ID" value="Ccrd_008705"/>
</dbReference>
<evidence type="ECO:0000313" key="8">
    <source>
        <dbReference type="Proteomes" id="UP000243975"/>
    </source>
</evidence>
<reference evidence="7 8" key="1">
    <citation type="journal article" date="2016" name="Sci. Rep.">
        <title>The genome sequence of the outbreeding globe artichoke constructed de novo incorporating a phase-aware low-pass sequencing strategy of F1 progeny.</title>
        <authorList>
            <person name="Scaglione D."/>
            <person name="Reyes-Chin-Wo S."/>
            <person name="Acquadro A."/>
            <person name="Froenicke L."/>
            <person name="Portis E."/>
            <person name="Beitel C."/>
            <person name="Tirone M."/>
            <person name="Mauro R."/>
            <person name="Lo Monaco A."/>
            <person name="Mauromicale G."/>
            <person name="Faccioli P."/>
            <person name="Cattivelli L."/>
            <person name="Rieseberg L."/>
            <person name="Michelmore R."/>
            <person name="Lanteri S."/>
        </authorList>
    </citation>
    <scope>NUCLEOTIDE SEQUENCE [LARGE SCALE GENOMIC DNA]</scope>
    <source>
        <strain evidence="7">2C</strain>
    </source>
</reference>
<name>A0A103XEK5_CYNCS</name>
<dbReference type="GO" id="GO:0000785">
    <property type="term" value="C:chromatin"/>
    <property type="evidence" value="ECO:0007669"/>
    <property type="project" value="TreeGrafter"/>
</dbReference>
<dbReference type="GO" id="GO:0005634">
    <property type="term" value="C:nucleus"/>
    <property type="evidence" value="ECO:0007669"/>
    <property type="project" value="UniProtKB-SubCell"/>
</dbReference>
<comment type="subcellular location">
    <subcellularLocation>
        <location evidence="1">Nucleus</location>
    </subcellularLocation>
</comment>
<dbReference type="Proteomes" id="UP000243975">
    <property type="component" value="Unassembled WGS sequence"/>
</dbReference>
<evidence type="ECO:0000256" key="3">
    <source>
        <dbReference type="ARBA" id="ARBA00023015"/>
    </source>
</evidence>
<dbReference type="EMBL" id="LEKV01005254">
    <property type="protein sequence ID" value="KVH89308.1"/>
    <property type="molecule type" value="Genomic_DNA"/>
</dbReference>
<dbReference type="GO" id="GO:0007064">
    <property type="term" value="P:mitotic sister chromatid cohesion"/>
    <property type="evidence" value="ECO:0007669"/>
    <property type="project" value="InterPro"/>
</dbReference>
<organism evidence="7 8">
    <name type="scientific">Cynara cardunculus var. scolymus</name>
    <name type="common">Globe artichoke</name>
    <name type="synonym">Cynara scolymus</name>
    <dbReference type="NCBI Taxonomy" id="59895"/>
    <lineage>
        <taxon>Eukaryota</taxon>
        <taxon>Viridiplantae</taxon>
        <taxon>Streptophyta</taxon>
        <taxon>Embryophyta</taxon>
        <taxon>Tracheophyta</taxon>
        <taxon>Spermatophyta</taxon>
        <taxon>Magnoliopsida</taxon>
        <taxon>eudicotyledons</taxon>
        <taxon>Gunneridae</taxon>
        <taxon>Pentapetalae</taxon>
        <taxon>asterids</taxon>
        <taxon>campanulids</taxon>
        <taxon>Asterales</taxon>
        <taxon>Asteraceae</taxon>
        <taxon>Carduoideae</taxon>
        <taxon>Cardueae</taxon>
        <taxon>Carduinae</taxon>
        <taxon>Cynara</taxon>
    </lineage>
</organism>
<keyword evidence="8" id="KW-1185">Reference proteome</keyword>
<evidence type="ECO:0000256" key="6">
    <source>
        <dbReference type="ARBA" id="ARBA00023242"/>
    </source>
</evidence>
<evidence type="ECO:0000256" key="1">
    <source>
        <dbReference type="ARBA" id="ARBA00004123"/>
    </source>
</evidence>
<comment type="caution">
    <text evidence="7">The sequence shown here is derived from an EMBL/GenBank/DDBJ whole genome shotgun (WGS) entry which is preliminary data.</text>
</comment>
<gene>
    <name evidence="7" type="ORF">Ccrd_008705</name>
</gene>
<dbReference type="GO" id="GO:0046983">
    <property type="term" value="F:protein dimerization activity"/>
    <property type="evidence" value="ECO:0007669"/>
    <property type="project" value="InterPro"/>
</dbReference>
<keyword evidence="3" id="KW-0805">Transcription regulation</keyword>
<sequence length="161" mass="17801">MNTLQISLLGNCDLYSGVCLPGLADGGAANYMDEIKGRENECRWRRRDDKVIGAEYGARVRRRKISEKTQELGKLIPGAAFKYIKFLQAQVGVLKLMASIPVDQSPKQSMLDALKPSMKALIQDGLSRHSDVDVKVAVASCISEITRITTPNAPYTNDQMR</sequence>
<keyword evidence="4" id="KW-0804">Transcription</keyword>
<dbReference type="InterPro" id="IPR045239">
    <property type="entry name" value="bHLH95_bHLH"/>
</dbReference>
<proteinExistence type="predicted"/>
<dbReference type="GO" id="GO:0006281">
    <property type="term" value="P:DNA repair"/>
    <property type="evidence" value="ECO:0007669"/>
    <property type="project" value="UniProtKB-KW"/>
</dbReference>
<dbReference type="PANTHER" id="PTHR12663:SF3">
    <property type="entry name" value="SISTER CHROMATID COHESION PROTEIN PDS5 HOMOLOG C"/>
    <property type="match status" value="1"/>
</dbReference>
<feature type="non-terminal residue" evidence="7">
    <location>
        <position position="1"/>
    </location>
</feature>